<keyword evidence="1" id="KW-1133">Transmembrane helix</keyword>
<evidence type="ECO:0000256" key="1">
    <source>
        <dbReference type="SAM" id="Phobius"/>
    </source>
</evidence>
<organism evidence="2 3">
    <name type="scientific">Ureibacillus endophyticus</name>
    <dbReference type="NCBI Taxonomy" id="1978490"/>
    <lineage>
        <taxon>Bacteria</taxon>
        <taxon>Bacillati</taxon>
        <taxon>Bacillota</taxon>
        <taxon>Bacilli</taxon>
        <taxon>Bacillales</taxon>
        <taxon>Caryophanaceae</taxon>
        <taxon>Ureibacillus</taxon>
    </lineage>
</organism>
<dbReference type="Proteomes" id="UP000272238">
    <property type="component" value="Unassembled WGS sequence"/>
</dbReference>
<sequence length="201" mass="22923">MTLIYRNFTYMNNIRGGNMSENVHIVSINEQKIMKQTVILTILLSIIFVGINYYLHPNFDFSILRFLFGIVIFIFVSLLLVVINEILNLLGYRYRCKVKPESLSLSIHLEKGLIYSTTSEKIKNGQYQSVFFTSFMVTGVIPLAIAFSLGNYALLLASASFIAGGLANFIGMFKLRKFPDEVLVKDVPSEFNVYVYLNEKK</sequence>
<name>A0A494Z1X2_9BACL</name>
<accession>A0A494Z1X2</accession>
<keyword evidence="1" id="KW-0472">Membrane</keyword>
<feature type="transmembrane region" description="Helical" evidence="1">
    <location>
        <begin position="67"/>
        <end position="90"/>
    </location>
</feature>
<dbReference type="InterPro" id="IPR021683">
    <property type="entry name" value="DUF3267"/>
</dbReference>
<proteinExistence type="predicted"/>
<dbReference type="OrthoDB" id="2734334at2"/>
<keyword evidence="1" id="KW-0812">Transmembrane</keyword>
<reference evidence="2 3" key="1">
    <citation type="journal article" date="2016" name="Antonie Van Leeuwenhoek">
        <title>Lysinibacillus endophyticus sp. nov., an indole-3-acetic acid producing endophytic bacterium isolated from corn root (Zea mays cv. Xinken-5).</title>
        <authorList>
            <person name="Yu J."/>
            <person name="Guan X."/>
            <person name="Liu C."/>
            <person name="Xiang W."/>
            <person name="Yu Z."/>
            <person name="Liu X."/>
            <person name="Wang G."/>
        </authorList>
    </citation>
    <scope>NUCLEOTIDE SEQUENCE [LARGE SCALE GENOMIC DNA]</scope>
    <source>
        <strain evidence="2 3">DSM 100506</strain>
    </source>
</reference>
<evidence type="ECO:0000313" key="2">
    <source>
        <dbReference type="EMBL" id="RKQ16469.1"/>
    </source>
</evidence>
<feature type="transmembrane region" description="Helical" evidence="1">
    <location>
        <begin position="153"/>
        <end position="173"/>
    </location>
</feature>
<feature type="transmembrane region" description="Helical" evidence="1">
    <location>
        <begin position="129"/>
        <end position="147"/>
    </location>
</feature>
<dbReference type="Pfam" id="PF11667">
    <property type="entry name" value="DUF3267"/>
    <property type="match status" value="1"/>
</dbReference>
<gene>
    <name evidence="2" type="ORF">D8M03_09780</name>
</gene>
<evidence type="ECO:0008006" key="4">
    <source>
        <dbReference type="Google" id="ProtNLM"/>
    </source>
</evidence>
<comment type="caution">
    <text evidence="2">The sequence shown here is derived from an EMBL/GenBank/DDBJ whole genome shotgun (WGS) entry which is preliminary data.</text>
</comment>
<keyword evidence="3" id="KW-1185">Reference proteome</keyword>
<dbReference type="EMBL" id="RBZN01000021">
    <property type="protein sequence ID" value="RKQ16469.1"/>
    <property type="molecule type" value="Genomic_DNA"/>
</dbReference>
<dbReference type="AlphaFoldDB" id="A0A494Z1X2"/>
<protein>
    <recommendedName>
        <fullName evidence="4">DUF3267 domain-containing protein</fullName>
    </recommendedName>
</protein>
<evidence type="ECO:0000313" key="3">
    <source>
        <dbReference type="Proteomes" id="UP000272238"/>
    </source>
</evidence>
<feature type="transmembrane region" description="Helical" evidence="1">
    <location>
        <begin position="37"/>
        <end position="55"/>
    </location>
</feature>